<dbReference type="SUPFAM" id="SSF55874">
    <property type="entry name" value="ATPase domain of HSP90 chaperone/DNA topoisomerase II/histidine kinase"/>
    <property type="match status" value="1"/>
</dbReference>
<dbReference type="InterPro" id="IPR036097">
    <property type="entry name" value="HisK_dim/P_sf"/>
</dbReference>
<comment type="function">
    <text evidence="15">Member of the two-component regulatory system DctB/DctD involved in the transport of C4-dicarboxylates. DctB functions as a membrane-associated protein kinase that phosphorylates DctD in response to environmental signals.</text>
</comment>
<dbReference type="PANTHER" id="PTHR43065:SF46">
    <property type="entry name" value="C4-DICARBOXYLATE TRANSPORT SENSOR PROTEIN DCTB"/>
    <property type="match status" value="1"/>
</dbReference>
<dbReference type="SUPFAM" id="SSF103190">
    <property type="entry name" value="Sensory domain-like"/>
    <property type="match status" value="1"/>
</dbReference>
<feature type="region of interest" description="Disordered" evidence="17">
    <location>
        <begin position="231"/>
        <end position="252"/>
    </location>
</feature>
<dbReference type="GO" id="GO:0005886">
    <property type="term" value="C:plasma membrane"/>
    <property type="evidence" value="ECO:0007669"/>
    <property type="project" value="UniProtKB-SubCell"/>
</dbReference>
<dbReference type="GO" id="GO:0000155">
    <property type="term" value="F:phosphorelay sensor kinase activity"/>
    <property type="evidence" value="ECO:0007669"/>
    <property type="project" value="InterPro"/>
</dbReference>
<keyword evidence="11" id="KW-0067">ATP-binding</keyword>
<dbReference type="PROSITE" id="PS50109">
    <property type="entry name" value="HIS_KIN"/>
    <property type="match status" value="1"/>
</dbReference>
<dbReference type="PIRSF" id="PIRSF036431">
    <property type="entry name" value="STHK_DctB"/>
    <property type="match status" value="1"/>
</dbReference>
<keyword evidence="9" id="KW-0547">Nucleotide-binding</keyword>
<evidence type="ECO:0000256" key="4">
    <source>
        <dbReference type="ARBA" id="ARBA00022475"/>
    </source>
</evidence>
<keyword evidence="6" id="KW-0597">Phosphoprotein</keyword>
<dbReference type="InterPro" id="IPR017055">
    <property type="entry name" value="Sig_transdc_His_kinase_DctB"/>
</dbReference>
<protein>
    <recommendedName>
        <fullName evidence="16">C4-dicarboxylate transport sensor protein DctB</fullName>
        <ecNumber evidence="3">2.7.13.3</ecNumber>
    </recommendedName>
</protein>
<evidence type="ECO:0000256" key="15">
    <source>
        <dbReference type="ARBA" id="ARBA00059004"/>
    </source>
</evidence>
<feature type="transmembrane region" description="Helical" evidence="18">
    <location>
        <begin position="7"/>
        <end position="27"/>
    </location>
</feature>
<evidence type="ECO:0000313" key="20">
    <source>
        <dbReference type="EMBL" id="SIS97425.1"/>
    </source>
</evidence>
<dbReference type="EC" id="2.7.13.3" evidence="3"/>
<evidence type="ECO:0000313" key="21">
    <source>
        <dbReference type="Proteomes" id="UP000185678"/>
    </source>
</evidence>
<dbReference type="InterPro" id="IPR003661">
    <property type="entry name" value="HisK_dim/P_dom"/>
</dbReference>
<keyword evidence="12 18" id="KW-1133">Transmembrane helix</keyword>
<dbReference type="GO" id="GO:0005524">
    <property type="term" value="F:ATP binding"/>
    <property type="evidence" value="ECO:0007669"/>
    <property type="project" value="UniProtKB-KW"/>
</dbReference>
<accession>A0A1N7NGB7</accession>
<keyword evidence="10 20" id="KW-0418">Kinase</keyword>
<comment type="subcellular location">
    <subcellularLocation>
        <location evidence="2">Cell inner membrane</location>
        <topology evidence="2">Multi-pass membrane protein</topology>
    </subcellularLocation>
</comment>
<dbReference type="PRINTS" id="PR00344">
    <property type="entry name" value="BCTRLSENSOR"/>
</dbReference>
<dbReference type="SMART" id="SM00388">
    <property type="entry name" value="HisKA"/>
    <property type="match status" value="1"/>
</dbReference>
<evidence type="ECO:0000256" key="14">
    <source>
        <dbReference type="ARBA" id="ARBA00023136"/>
    </source>
</evidence>
<dbReference type="SUPFAM" id="SSF47384">
    <property type="entry name" value="Homodimeric domain of signal transducing histidine kinase"/>
    <property type="match status" value="1"/>
</dbReference>
<feature type="transmembrane region" description="Helical" evidence="18">
    <location>
        <begin position="323"/>
        <end position="340"/>
    </location>
</feature>
<keyword evidence="8 18" id="KW-0812">Transmembrane</keyword>
<dbReference type="InterPro" id="IPR005467">
    <property type="entry name" value="His_kinase_dom"/>
</dbReference>
<dbReference type="EMBL" id="FTOA01000005">
    <property type="protein sequence ID" value="SIS97425.1"/>
    <property type="molecule type" value="Genomic_DNA"/>
</dbReference>
<evidence type="ECO:0000256" key="10">
    <source>
        <dbReference type="ARBA" id="ARBA00022777"/>
    </source>
</evidence>
<dbReference type="Pfam" id="PF02518">
    <property type="entry name" value="HATPase_c"/>
    <property type="match status" value="1"/>
</dbReference>
<dbReference type="STRING" id="80876.SAMN05421779_105106"/>
<evidence type="ECO:0000256" key="11">
    <source>
        <dbReference type="ARBA" id="ARBA00022840"/>
    </source>
</evidence>
<dbReference type="Gene3D" id="1.10.287.130">
    <property type="match status" value="1"/>
</dbReference>
<evidence type="ECO:0000256" key="2">
    <source>
        <dbReference type="ARBA" id="ARBA00004429"/>
    </source>
</evidence>
<dbReference type="PANTHER" id="PTHR43065">
    <property type="entry name" value="SENSOR HISTIDINE KINASE"/>
    <property type="match status" value="1"/>
</dbReference>
<dbReference type="FunFam" id="1.10.287.130:FF:000049">
    <property type="entry name" value="C4-dicarboxylate transport sensor protein DctB"/>
    <property type="match status" value="1"/>
</dbReference>
<keyword evidence="21" id="KW-1185">Reference proteome</keyword>
<evidence type="ECO:0000256" key="1">
    <source>
        <dbReference type="ARBA" id="ARBA00000085"/>
    </source>
</evidence>
<dbReference type="Gene3D" id="3.30.450.20">
    <property type="entry name" value="PAS domain"/>
    <property type="match status" value="2"/>
</dbReference>
<evidence type="ECO:0000256" key="9">
    <source>
        <dbReference type="ARBA" id="ARBA00022741"/>
    </source>
</evidence>
<dbReference type="FunFam" id="3.30.450.20:FF:000127">
    <property type="entry name" value="C4-dicarboxylate transport sensor protein"/>
    <property type="match status" value="1"/>
</dbReference>
<dbReference type="InterPro" id="IPR004358">
    <property type="entry name" value="Sig_transdc_His_kin-like_C"/>
</dbReference>
<comment type="catalytic activity">
    <reaction evidence="1">
        <text>ATP + protein L-histidine = ADP + protein N-phospho-L-histidine.</text>
        <dbReference type="EC" id="2.7.13.3"/>
    </reaction>
</comment>
<sequence>MQARLRAWRILFVVVVSLLVAPAALWLTTRLTEQSTLDDLNARTTSILDLYSANLAGHLEKFSSLPQVLSESAQVRAVLQNRHDRQAVLYANAQLERFAAMTGALECYVMAPDGETLAASNWARRDSFVGENFAFRPYFQAAMAGTAGHYYAIGTTSLQRGYYFSYPVIGPWGIEGVTVIKSNPEDIEKAWSGAEEKIIVTDPDGVIFISGVEDWMFRTLAPLSSETRQRLQDTRRYPGIEPSPLPITRDRTTTDGHHILTLRNEQAENRELDILGVEVNTPSHPPAETRYLLLSSPMPQAGWTVHLLADLTPMRHQVIKNNAMVLLGLALLMVTVYAVLQRLDWYRTRIMLEQSTSRALAAKEEALRHARDQLEVRVRERTEDLSKANQRLRSEIIERIRTEELLNSAQDELVQAGKLAAIGQLAAGITHEVNQPLAALQSYADNARILLQRNRLPDVDGNLQRILEMCHRIADISGHLKRFASRTRGEVTTVALAPVIAMSLELVGAGGRLRGISIHNAITDEHLLVQAETIRLEQVFVNLFRNAIDAMQDGDRRLLEITAEPRTVNDEAGYAILVRDSGPGLPEVLVNKPFQPFFSTKGPEHGLGLGLSISHGIIDTFGGTLTASNAPQGGALFTVWLKAVSLHDGP</sequence>
<keyword evidence="7" id="KW-0808">Transferase</keyword>
<keyword evidence="14 18" id="KW-0472">Membrane</keyword>
<keyword evidence="13" id="KW-0902">Two-component regulatory system</keyword>
<dbReference type="Proteomes" id="UP000185678">
    <property type="component" value="Unassembled WGS sequence"/>
</dbReference>
<evidence type="ECO:0000256" key="6">
    <source>
        <dbReference type="ARBA" id="ARBA00022553"/>
    </source>
</evidence>
<dbReference type="InterPro" id="IPR036890">
    <property type="entry name" value="HATPase_C_sf"/>
</dbReference>
<evidence type="ECO:0000256" key="7">
    <source>
        <dbReference type="ARBA" id="ARBA00022679"/>
    </source>
</evidence>
<dbReference type="Gene3D" id="6.10.250.3020">
    <property type="match status" value="1"/>
</dbReference>
<dbReference type="InterPro" id="IPR003594">
    <property type="entry name" value="HATPase_dom"/>
</dbReference>
<dbReference type="OrthoDB" id="7568856at2"/>
<keyword evidence="5" id="KW-0997">Cell inner membrane</keyword>
<evidence type="ECO:0000256" key="3">
    <source>
        <dbReference type="ARBA" id="ARBA00012438"/>
    </source>
</evidence>
<dbReference type="RefSeq" id="WP_076401044.1">
    <property type="nucleotide sequence ID" value="NZ_FTOA01000005.1"/>
</dbReference>
<evidence type="ECO:0000256" key="12">
    <source>
        <dbReference type="ARBA" id="ARBA00022989"/>
    </source>
</evidence>
<proteinExistence type="predicted"/>
<reference evidence="20 21" key="1">
    <citation type="submission" date="2017-01" db="EMBL/GenBank/DDBJ databases">
        <authorList>
            <person name="Mah S.A."/>
            <person name="Swanson W.J."/>
            <person name="Moy G.W."/>
            <person name="Vacquier V.D."/>
        </authorList>
    </citation>
    <scope>NUCLEOTIDE SEQUENCE [LARGE SCALE GENOMIC DNA]</scope>
    <source>
        <strain evidence="20 21">DSM 11589</strain>
    </source>
</reference>
<evidence type="ECO:0000256" key="13">
    <source>
        <dbReference type="ARBA" id="ARBA00023012"/>
    </source>
</evidence>
<evidence type="ECO:0000256" key="18">
    <source>
        <dbReference type="SAM" id="Phobius"/>
    </source>
</evidence>
<dbReference type="AlphaFoldDB" id="A0A1N7NGB7"/>
<keyword evidence="4" id="KW-1003">Cell membrane</keyword>
<dbReference type="CDD" id="cd00082">
    <property type="entry name" value="HisKA"/>
    <property type="match status" value="1"/>
</dbReference>
<gene>
    <name evidence="20" type="ORF">SAMN05421779_105106</name>
</gene>
<evidence type="ECO:0000259" key="19">
    <source>
        <dbReference type="PROSITE" id="PS50109"/>
    </source>
</evidence>
<name>A0A1N7NGB7_9PROT</name>
<feature type="domain" description="Histidine kinase" evidence="19">
    <location>
        <begin position="428"/>
        <end position="645"/>
    </location>
</feature>
<organism evidence="20 21">
    <name type="scientific">Insolitispirillum peregrinum</name>
    <dbReference type="NCBI Taxonomy" id="80876"/>
    <lineage>
        <taxon>Bacteria</taxon>
        <taxon>Pseudomonadati</taxon>
        <taxon>Pseudomonadota</taxon>
        <taxon>Alphaproteobacteria</taxon>
        <taxon>Rhodospirillales</taxon>
        <taxon>Novispirillaceae</taxon>
        <taxon>Insolitispirillum</taxon>
    </lineage>
</organism>
<dbReference type="InterPro" id="IPR029151">
    <property type="entry name" value="Sensor-like_sf"/>
</dbReference>
<dbReference type="Gene3D" id="3.30.565.10">
    <property type="entry name" value="Histidine kinase-like ATPase, C-terminal domain"/>
    <property type="match status" value="1"/>
</dbReference>
<evidence type="ECO:0000256" key="17">
    <source>
        <dbReference type="SAM" id="MobiDB-lite"/>
    </source>
</evidence>
<evidence type="ECO:0000256" key="8">
    <source>
        <dbReference type="ARBA" id="ARBA00022692"/>
    </source>
</evidence>
<dbReference type="SMART" id="SM00387">
    <property type="entry name" value="HATPase_c"/>
    <property type="match status" value="1"/>
</dbReference>
<evidence type="ECO:0000256" key="16">
    <source>
        <dbReference type="ARBA" id="ARBA00073143"/>
    </source>
</evidence>
<evidence type="ECO:0000256" key="5">
    <source>
        <dbReference type="ARBA" id="ARBA00022519"/>
    </source>
</evidence>